<dbReference type="SUPFAM" id="SSF81524">
    <property type="entry name" value="14 kDa protein of cytochrome bc1 complex (Ubiquinol-cytochrome c reductase)"/>
    <property type="match status" value="1"/>
</dbReference>
<reference evidence="13" key="1">
    <citation type="submission" date="2013-02" db="EMBL/GenBank/DDBJ databases">
        <authorList>
            <person name="Hughes D."/>
        </authorList>
    </citation>
    <scope>NUCLEOTIDE SEQUENCE</scope>
    <source>
        <strain>Durham</strain>
        <strain evidence="13">NC isolate 2 -- Noor lab</strain>
    </source>
</reference>
<dbReference type="Gene3D" id="1.10.1090.10">
    <property type="entry name" value="Cytochrome b-c1 complex subunit 7"/>
    <property type="match status" value="1"/>
</dbReference>
<dbReference type="GO" id="GO:0005743">
    <property type="term" value="C:mitochondrial inner membrane"/>
    <property type="evidence" value="ECO:0007669"/>
    <property type="project" value="UniProtKB-SubCell"/>
</dbReference>
<dbReference type="PIRSF" id="PIRSF000022">
    <property type="entry name" value="Bc1_14K"/>
    <property type="match status" value="1"/>
</dbReference>
<evidence type="ECO:0000256" key="9">
    <source>
        <dbReference type="ARBA" id="ARBA00023136"/>
    </source>
</evidence>
<proteinExistence type="inferred from homology"/>
<dbReference type="InterPro" id="IPR036544">
    <property type="entry name" value="QCR7_sf"/>
</dbReference>
<keyword evidence="4 11" id="KW-0813">Transport</keyword>
<dbReference type="InterPro" id="IPR003197">
    <property type="entry name" value="QCR7"/>
</dbReference>
<keyword evidence="8 11" id="KW-0496">Mitochondrion</keyword>
<comment type="subunit">
    <text evidence="10">Component of the ubiquinol-cytochrome c oxidoreductase (cytochrome b-c1 complex, complex III, CIII), a multisubunit enzyme composed of 3 respiratory subunits cytochrome b, cytochrome c1 and Rieske protein, 2 core protein subunits, and additional low-molecular weight protein subunits. The complex exists as an obligatory dimer and forms supercomplexes (SCs) in the inner mitochondrial membrane with cytochrome c oxidase (complex IV, CIV).</text>
</comment>
<comment type="function">
    <text evidence="11">Component of the ubiquinol-cytochrome c oxidoreductase, a multisubunit transmembrane complex that is part of the mitochondrial electron transport chain which drives oxidative phosphorylation.</text>
</comment>
<comment type="similarity">
    <text evidence="2 11">Belongs to the UQCRB/QCR7 family.</text>
</comment>
<reference evidence="12" key="2">
    <citation type="submission" date="2015-06" db="UniProtKB">
        <authorList>
            <consortium name="EnsemblMetazoa"/>
        </authorList>
    </citation>
    <scope>IDENTIFICATION</scope>
</reference>
<evidence type="ECO:0000256" key="4">
    <source>
        <dbReference type="ARBA" id="ARBA00022448"/>
    </source>
</evidence>
<keyword evidence="13" id="KW-1185">Reference proteome</keyword>
<dbReference type="OMA" id="FDQRKIR"/>
<evidence type="ECO:0000256" key="7">
    <source>
        <dbReference type="ARBA" id="ARBA00022982"/>
    </source>
</evidence>
<keyword evidence="9 11" id="KW-0472">Membrane</keyword>
<keyword evidence="7 11" id="KW-0249">Electron transport</keyword>
<evidence type="ECO:0000256" key="5">
    <source>
        <dbReference type="ARBA" id="ARBA00022660"/>
    </source>
</evidence>
<evidence type="ECO:0000256" key="6">
    <source>
        <dbReference type="ARBA" id="ARBA00022792"/>
    </source>
</evidence>
<dbReference type="GO" id="GO:0045275">
    <property type="term" value="C:respiratory chain complex III"/>
    <property type="evidence" value="ECO:0007669"/>
    <property type="project" value="InterPro"/>
</dbReference>
<accession>T1H7F0</accession>
<evidence type="ECO:0000256" key="2">
    <source>
        <dbReference type="ARBA" id="ARBA00008554"/>
    </source>
</evidence>
<dbReference type="Pfam" id="PF02271">
    <property type="entry name" value="UCR_14kD"/>
    <property type="match status" value="1"/>
</dbReference>
<evidence type="ECO:0000256" key="10">
    <source>
        <dbReference type="ARBA" id="ARBA00038521"/>
    </source>
</evidence>
<dbReference type="Proteomes" id="UP000015102">
    <property type="component" value="Unassembled WGS sequence"/>
</dbReference>
<dbReference type="PANTHER" id="PTHR12022">
    <property type="entry name" value="UBIQUINOL-CYTOCHROME C REDUCTASE COMPLEX 14 KD PROTEIN"/>
    <property type="match status" value="1"/>
</dbReference>
<evidence type="ECO:0000256" key="3">
    <source>
        <dbReference type="ARBA" id="ARBA00016323"/>
    </source>
</evidence>
<organism evidence="12 13">
    <name type="scientific">Megaselia scalaris</name>
    <name type="common">Humpbacked fly</name>
    <name type="synonym">Phora scalaris</name>
    <dbReference type="NCBI Taxonomy" id="36166"/>
    <lineage>
        <taxon>Eukaryota</taxon>
        <taxon>Metazoa</taxon>
        <taxon>Ecdysozoa</taxon>
        <taxon>Arthropoda</taxon>
        <taxon>Hexapoda</taxon>
        <taxon>Insecta</taxon>
        <taxon>Pterygota</taxon>
        <taxon>Neoptera</taxon>
        <taxon>Endopterygota</taxon>
        <taxon>Diptera</taxon>
        <taxon>Brachycera</taxon>
        <taxon>Muscomorpha</taxon>
        <taxon>Platypezoidea</taxon>
        <taxon>Phoridae</taxon>
        <taxon>Megaseliini</taxon>
        <taxon>Megaselia</taxon>
    </lineage>
</organism>
<evidence type="ECO:0000256" key="11">
    <source>
        <dbReference type="PIRNR" id="PIRNR000022"/>
    </source>
</evidence>
<keyword evidence="5 11" id="KW-0679">Respiratory chain</keyword>
<dbReference type="EnsemblMetazoa" id="MESCA012687-RA">
    <property type="protein sequence ID" value="MESCA012687-PA"/>
    <property type="gene ID" value="MESCA012687"/>
</dbReference>
<dbReference type="HOGENOM" id="CLU_115154_2_0_1"/>
<dbReference type="PANTHER" id="PTHR12022:SF0">
    <property type="entry name" value="CYTOCHROME B-C1 COMPLEX SUBUNIT 7"/>
    <property type="match status" value="1"/>
</dbReference>
<evidence type="ECO:0000256" key="8">
    <source>
        <dbReference type="ARBA" id="ARBA00023128"/>
    </source>
</evidence>
<dbReference type="AlphaFoldDB" id="T1H7F0"/>
<name>T1H7F0_MEGSC</name>
<evidence type="ECO:0000313" key="12">
    <source>
        <dbReference type="EnsemblMetazoa" id="MESCA012687-PA"/>
    </source>
</evidence>
<protein>
    <recommendedName>
        <fullName evidence="3 11">Cytochrome b-c1 complex subunit 7</fullName>
    </recommendedName>
</protein>
<evidence type="ECO:0000313" key="13">
    <source>
        <dbReference type="Proteomes" id="UP000015102"/>
    </source>
</evidence>
<comment type="subcellular location">
    <subcellularLocation>
        <location evidence="1">Mitochondrion inner membrane</location>
        <topology evidence="1">Peripheral membrane protein</topology>
        <orientation evidence="1">Matrix side</orientation>
    </subcellularLocation>
</comment>
<sequence>VARKRPMVFSSLGKAYNFSGFNQYVLHRDDCYHEYDYAKEAVRKLPNHLYDERMRITIALHLSMTKTLLPKEQWIKYEEDVKYLEHYLKEVIREHEEEWTKNY</sequence>
<evidence type="ECO:0000256" key="1">
    <source>
        <dbReference type="ARBA" id="ARBA00004443"/>
    </source>
</evidence>
<keyword evidence="6 11" id="KW-0999">Mitochondrion inner membrane</keyword>
<dbReference type="STRING" id="36166.T1H7F0"/>
<dbReference type="GO" id="GO:0006122">
    <property type="term" value="P:mitochondrial electron transport, ubiquinol to cytochrome c"/>
    <property type="evidence" value="ECO:0007669"/>
    <property type="project" value="InterPro"/>
</dbReference>